<dbReference type="Gene3D" id="4.10.70.10">
    <property type="entry name" value="Disintegrin domain"/>
    <property type="match status" value="1"/>
</dbReference>
<evidence type="ECO:0000256" key="9">
    <source>
        <dbReference type="SAM" id="MobiDB-lite"/>
    </source>
</evidence>
<keyword evidence="14" id="KW-0645">Protease</keyword>
<dbReference type="AlphaFoldDB" id="A0AAD4NAK5"/>
<dbReference type="Gene3D" id="3.40.390.10">
    <property type="entry name" value="Collagenase (Catalytic Domain)"/>
    <property type="match status" value="1"/>
</dbReference>
<feature type="compositionally biased region" description="Polar residues" evidence="9">
    <location>
        <begin position="791"/>
        <end position="800"/>
    </location>
</feature>
<sequence length="932" mass="101804">MASSIVSSEKSLLHCPTFLWHNDNGPLAVKRPLTPKDLVELSKKSPEFPLTYTKSENGDDKIAELTFQQHQDLLGKQIREKLGRPTCHFEAVSEWGEHSALSACSVDSISGILHIDGKVYTLSSDGNGFNLIPQGSATCEWSHVIKKRSAGKYVNPDIPSYYKDYLDGIKRYVELVFIADHSIYLKYGKDETKIHDRLHSIASVVNSLYAPLNIRVTLVWADIWAKADVFEVTAAADKVLSEFLAYRKALLNEHPHDNAHLITDMRFGEVIGKAYKGTMCSYDFSGGVIVDHSEHTAFVGGTVAHEMGHNFGMEHDAGYPEPCKCSALSCIMSPSSSVVNSTTYFSDCSLEFLDHALRRGVDYCLHNVPKAAFGGAKCGNGILEAGEECDCGSTVSCPNKCCVASTCKMAEGAECADGDCCDPMTCKPRQMATKCRDATNSCDLPEFCDGKNPSCPPDFFVQNGLPCPDDSDDFCYEGMCGSRDQQCKFIWGSTGKDSAPECYAYNEGGTHIGNCGYDLNTERYIPCKRKDVACGRLQCNHLAEKPVFGDPSTIHSAYSFVRLVGGQDVACRVIRTTYTGGKRKPDPGMVPDGAKCGKDKLCINSECKNHSEVVQMVSKCEPVNCNLKGICNNMGNCHCQNGYGGVGCDIPGFGGSVNGGPANDTVFNPGIVLLYLFIITAILFCVATYYCKTKKKFWLHKEMWRYIKKTLDLQSVLVPIRKAPPPPGTVIQHPHRFSFSAAWSDPPAEVVQVTTLKAKSAIPTTMAPAKVTIVQHAQPSARQAESRFNIKNENATSPPSGSIKHPRKSSNMKPMSKMERRALKAESSSDEHPFEPEYAIKNSNPVAFMSQTEEKPPPPPPHKRPSPEKTPEANNETDDRTQISSKNKPKLPTKPPVAAKPVKPTSTASTGAETKPVSVKQLAAKFDATSSV</sequence>
<evidence type="ECO:0000256" key="5">
    <source>
        <dbReference type="ARBA" id="ARBA00023157"/>
    </source>
</evidence>
<dbReference type="Pfam" id="PF00200">
    <property type="entry name" value="Disintegrin"/>
    <property type="match status" value="1"/>
</dbReference>
<dbReference type="GO" id="GO:0046872">
    <property type="term" value="F:metal ion binding"/>
    <property type="evidence" value="ECO:0007669"/>
    <property type="project" value="UniProtKB-KW"/>
</dbReference>
<dbReference type="Pfam" id="PF01421">
    <property type="entry name" value="Reprolysin"/>
    <property type="match status" value="1"/>
</dbReference>
<keyword evidence="14" id="KW-0482">Metalloprotease</keyword>
<feature type="binding site" evidence="8">
    <location>
        <position position="305"/>
    </location>
    <ligand>
        <name>Zn(2+)</name>
        <dbReference type="ChEBI" id="CHEBI:29105"/>
        <note>catalytic</note>
    </ligand>
</feature>
<evidence type="ECO:0000256" key="8">
    <source>
        <dbReference type="PROSITE-ProRule" id="PRU00276"/>
    </source>
</evidence>
<evidence type="ECO:0000259" key="13">
    <source>
        <dbReference type="PROSITE" id="PS50215"/>
    </source>
</evidence>
<dbReference type="SUPFAM" id="SSF57552">
    <property type="entry name" value="Blood coagulation inhibitor (disintegrin)"/>
    <property type="match status" value="1"/>
</dbReference>
<dbReference type="SUPFAM" id="SSF55486">
    <property type="entry name" value="Metalloproteases ('zincins'), catalytic domain"/>
    <property type="match status" value="1"/>
</dbReference>
<evidence type="ECO:0000256" key="6">
    <source>
        <dbReference type="PROSITE-ProRule" id="PRU00068"/>
    </source>
</evidence>
<keyword evidence="5 7" id="KW-1015">Disulfide bond</keyword>
<evidence type="ECO:0000259" key="11">
    <source>
        <dbReference type="PROSITE" id="PS50026"/>
    </source>
</evidence>
<keyword evidence="4 10" id="KW-0472">Membrane</keyword>
<name>A0AAD4NAK5_9BILA</name>
<proteinExistence type="predicted"/>
<dbReference type="GO" id="GO:0004222">
    <property type="term" value="F:metalloendopeptidase activity"/>
    <property type="evidence" value="ECO:0007669"/>
    <property type="project" value="InterPro"/>
</dbReference>
<dbReference type="Proteomes" id="UP001201812">
    <property type="component" value="Unassembled WGS sequence"/>
</dbReference>
<evidence type="ECO:0000256" key="7">
    <source>
        <dbReference type="PROSITE-ProRule" id="PRU00076"/>
    </source>
</evidence>
<evidence type="ECO:0000313" key="14">
    <source>
        <dbReference type="EMBL" id="KAI1717260.1"/>
    </source>
</evidence>
<feature type="active site" evidence="8">
    <location>
        <position position="306"/>
    </location>
</feature>
<feature type="transmembrane region" description="Helical" evidence="10">
    <location>
        <begin position="672"/>
        <end position="691"/>
    </location>
</feature>
<dbReference type="InterPro" id="IPR001762">
    <property type="entry name" value="Disintegrin_dom"/>
</dbReference>
<feature type="disulfide bond" evidence="8">
    <location>
        <begin position="325"/>
        <end position="330"/>
    </location>
</feature>
<dbReference type="InterPro" id="IPR036436">
    <property type="entry name" value="Disintegrin_dom_sf"/>
</dbReference>
<gene>
    <name evidence="14" type="ORF">DdX_06999</name>
</gene>
<evidence type="ECO:0000256" key="3">
    <source>
        <dbReference type="ARBA" id="ARBA00022989"/>
    </source>
</evidence>
<feature type="compositionally biased region" description="Basic and acidic residues" evidence="9">
    <location>
        <begin position="816"/>
        <end position="835"/>
    </location>
</feature>
<dbReference type="FunFam" id="3.40.390.10:FF:000002">
    <property type="entry name" value="Disintegrin and metalloproteinase domain-containing protein 22"/>
    <property type="match status" value="1"/>
</dbReference>
<organism evidence="14 15">
    <name type="scientific">Ditylenchus destructor</name>
    <dbReference type="NCBI Taxonomy" id="166010"/>
    <lineage>
        <taxon>Eukaryota</taxon>
        <taxon>Metazoa</taxon>
        <taxon>Ecdysozoa</taxon>
        <taxon>Nematoda</taxon>
        <taxon>Chromadorea</taxon>
        <taxon>Rhabditida</taxon>
        <taxon>Tylenchina</taxon>
        <taxon>Tylenchomorpha</taxon>
        <taxon>Sphaerularioidea</taxon>
        <taxon>Anguinidae</taxon>
        <taxon>Anguininae</taxon>
        <taxon>Ditylenchus</taxon>
    </lineage>
</organism>
<feature type="binding site" evidence="8">
    <location>
        <position position="315"/>
    </location>
    <ligand>
        <name>Zn(2+)</name>
        <dbReference type="ChEBI" id="CHEBI:29105"/>
        <note>catalytic</note>
    </ligand>
</feature>
<dbReference type="PROSITE" id="PS01186">
    <property type="entry name" value="EGF_2"/>
    <property type="match status" value="1"/>
</dbReference>
<feature type="disulfide bond" evidence="7">
    <location>
        <begin position="639"/>
        <end position="648"/>
    </location>
</feature>
<keyword evidence="7" id="KW-0245">EGF-like domain</keyword>
<dbReference type="SMART" id="SM00608">
    <property type="entry name" value="ACR"/>
    <property type="match status" value="1"/>
</dbReference>
<comment type="caution">
    <text evidence="7">Lacks conserved residue(s) required for the propagation of feature annotation.</text>
</comment>
<comment type="caution">
    <text evidence="14">The sequence shown here is derived from an EMBL/GenBank/DDBJ whole genome shotgun (WGS) entry which is preliminary data.</text>
</comment>
<dbReference type="GO" id="GO:0016020">
    <property type="term" value="C:membrane"/>
    <property type="evidence" value="ECO:0007669"/>
    <property type="project" value="UniProtKB-SubCell"/>
</dbReference>
<feature type="compositionally biased region" description="Polar residues" evidence="9">
    <location>
        <begin position="841"/>
        <end position="851"/>
    </location>
</feature>
<dbReference type="PROSITE" id="PS50026">
    <property type="entry name" value="EGF_3"/>
    <property type="match status" value="1"/>
</dbReference>
<dbReference type="InterPro" id="IPR001590">
    <property type="entry name" value="Peptidase_M12B"/>
</dbReference>
<feature type="compositionally biased region" description="Basic and acidic residues" evidence="9">
    <location>
        <begin position="865"/>
        <end position="881"/>
    </location>
</feature>
<evidence type="ECO:0000259" key="12">
    <source>
        <dbReference type="PROSITE" id="PS50214"/>
    </source>
</evidence>
<keyword evidence="15" id="KW-1185">Reference proteome</keyword>
<feature type="domain" description="EGF-like" evidence="11">
    <location>
        <begin position="616"/>
        <end position="649"/>
    </location>
</feature>
<evidence type="ECO:0000256" key="2">
    <source>
        <dbReference type="ARBA" id="ARBA00022692"/>
    </source>
</evidence>
<dbReference type="InterPro" id="IPR034027">
    <property type="entry name" value="Reprolysin_adamalysin"/>
</dbReference>
<comment type="subcellular location">
    <subcellularLocation>
        <location evidence="1">Membrane</location>
        <topology evidence="1">Single-pass membrane protein</topology>
    </subcellularLocation>
</comment>
<dbReference type="InterPro" id="IPR000742">
    <property type="entry name" value="EGF"/>
</dbReference>
<dbReference type="PROSITE" id="PS50214">
    <property type="entry name" value="DISINTEGRIN_2"/>
    <property type="match status" value="1"/>
</dbReference>
<dbReference type="PANTHER" id="PTHR11905">
    <property type="entry name" value="ADAM A DISINTEGRIN AND METALLOPROTEASE DOMAIN"/>
    <property type="match status" value="1"/>
</dbReference>
<dbReference type="InterPro" id="IPR024079">
    <property type="entry name" value="MetalloPept_cat_dom_sf"/>
</dbReference>
<evidence type="ECO:0000256" key="1">
    <source>
        <dbReference type="ARBA" id="ARBA00004167"/>
    </source>
</evidence>
<dbReference type="CDD" id="cd04269">
    <property type="entry name" value="ZnMc_adamalysin_II_like"/>
    <property type="match status" value="1"/>
</dbReference>
<dbReference type="EMBL" id="JAKKPZ010000009">
    <property type="protein sequence ID" value="KAI1717260.1"/>
    <property type="molecule type" value="Genomic_DNA"/>
</dbReference>
<dbReference type="PANTHER" id="PTHR11905:SF159">
    <property type="entry name" value="ADAM METALLOPROTEASE"/>
    <property type="match status" value="1"/>
</dbReference>
<dbReference type="SMART" id="SM00050">
    <property type="entry name" value="DISIN"/>
    <property type="match status" value="1"/>
</dbReference>
<keyword evidence="8" id="KW-0479">Metal-binding</keyword>
<feature type="compositionally biased region" description="Low complexity" evidence="9">
    <location>
        <begin position="896"/>
        <end position="905"/>
    </location>
</feature>
<keyword evidence="8" id="KW-0862">Zinc</keyword>
<dbReference type="PROSITE" id="PS50215">
    <property type="entry name" value="ADAM_MEPRO"/>
    <property type="match status" value="1"/>
</dbReference>
<protein>
    <submittedName>
        <fullName evidence="14">Reprolysin (M12B) family zinc metalloprotease domain-containing protein</fullName>
    </submittedName>
</protein>
<feature type="domain" description="Disintegrin" evidence="12">
    <location>
        <begin position="375"/>
        <end position="463"/>
    </location>
</feature>
<dbReference type="InterPro" id="IPR006586">
    <property type="entry name" value="ADAM_Cys-rich"/>
</dbReference>
<dbReference type="FunFam" id="4.10.70.10:FF:000001">
    <property type="entry name" value="Disintegrin and metalloproteinase domain-containing protein 22"/>
    <property type="match status" value="1"/>
</dbReference>
<feature type="domain" description="Peptidase M12B" evidence="13">
    <location>
        <begin position="171"/>
        <end position="369"/>
    </location>
</feature>
<keyword evidence="2 10" id="KW-0812">Transmembrane</keyword>
<keyword evidence="14" id="KW-0378">Hydrolase</keyword>
<reference evidence="14" key="1">
    <citation type="submission" date="2022-01" db="EMBL/GenBank/DDBJ databases">
        <title>Genome Sequence Resource for Two Populations of Ditylenchus destructor, the Migratory Endoparasitic Phytonematode.</title>
        <authorList>
            <person name="Zhang H."/>
            <person name="Lin R."/>
            <person name="Xie B."/>
        </authorList>
    </citation>
    <scope>NUCLEOTIDE SEQUENCE</scope>
    <source>
        <strain evidence="14">BazhouSP</strain>
    </source>
</reference>
<evidence type="ECO:0000313" key="15">
    <source>
        <dbReference type="Proteomes" id="UP001201812"/>
    </source>
</evidence>
<feature type="disulfide bond" evidence="6">
    <location>
        <begin position="435"/>
        <end position="455"/>
    </location>
</feature>
<feature type="binding site" evidence="8">
    <location>
        <position position="309"/>
    </location>
    <ligand>
        <name>Zn(2+)</name>
        <dbReference type="ChEBI" id="CHEBI:29105"/>
        <note>catalytic</note>
    </ligand>
</feature>
<feature type="region of interest" description="Disordered" evidence="9">
    <location>
        <begin position="776"/>
        <end position="918"/>
    </location>
</feature>
<accession>A0AAD4NAK5</accession>
<dbReference type="GO" id="GO:0006509">
    <property type="term" value="P:membrane protein ectodomain proteolysis"/>
    <property type="evidence" value="ECO:0007669"/>
    <property type="project" value="TreeGrafter"/>
</dbReference>
<dbReference type="PROSITE" id="PS00022">
    <property type="entry name" value="EGF_1"/>
    <property type="match status" value="1"/>
</dbReference>
<dbReference type="Pfam" id="PF08516">
    <property type="entry name" value="ADAM_CR"/>
    <property type="match status" value="1"/>
</dbReference>
<keyword evidence="3 10" id="KW-1133">Transmembrane helix</keyword>
<evidence type="ECO:0000256" key="10">
    <source>
        <dbReference type="SAM" id="Phobius"/>
    </source>
</evidence>
<evidence type="ECO:0000256" key="4">
    <source>
        <dbReference type="ARBA" id="ARBA00023136"/>
    </source>
</evidence>